<name>A0ABW4XSV7_9GAMM</name>
<dbReference type="EMBL" id="JBHUHT010000030">
    <property type="protein sequence ID" value="MFD2097915.1"/>
    <property type="molecule type" value="Genomic_DNA"/>
</dbReference>
<reference evidence="2" key="1">
    <citation type="journal article" date="2019" name="Int. J. Syst. Evol. Microbiol.">
        <title>The Global Catalogue of Microorganisms (GCM) 10K type strain sequencing project: providing services to taxonomists for standard genome sequencing and annotation.</title>
        <authorList>
            <consortium name="The Broad Institute Genomics Platform"/>
            <consortium name="The Broad Institute Genome Sequencing Center for Infectious Disease"/>
            <person name="Wu L."/>
            <person name="Ma J."/>
        </authorList>
    </citation>
    <scope>NUCLEOTIDE SEQUENCE [LARGE SCALE GENOMIC DNA]</scope>
    <source>
        <strain evidence="2">CGMCC 1.10992</strain>
    </source>
</reference>
<organism evidence="1 2">
    <name type="scientific">Corallincola platygyrae</name>
    <dbReference type="NCBI Taxonomy" id="1193278"/>
    <lineage>
        <taxon>Bacteria</taxon>
        <taxon>Pseudomonadati</taxon>
        <taxon>Pseudomonadota</taxon>
        <taxon>Gammaproteobacteria</taxon>
        <taxon>Alteromonadales</taxon>
        <taxon>Psychromonadaceae</taxon>
        <taxon>Corallincola</taxon>
    </lineage>
</organism>
<accession>A0ABW4XSV7</accession>
<dbReference type="Proteomes" id="UP001597380">
    <property type="component" value="Unassembled WGS sequence"/>
</dbReference>
<proteinExistence type="predicted"/>
<protein>
    <submittedName>
        <fullName evidence="1">Uncharacterized protein</fullName>
    </submittedName>
</protein>
<evidence type="ECO:0000313" key="1">
    <source>
        <dbReference type="EMBL" id="MFD2097915.1"/>
    </source>
</evidence>
<comment type="caution">
    <text evidence="1">The sequence shown here is derived from an EMBL/GenBank/DDBJ whole genome shotgun (WGS) entry which is preliminary data.</text>
</comment>
<dbReference type="PROSITE" id="PS51257">
    <property type="entry name" value="PROKAR_LIPOPROTEIN"/>
    <property type="match status" value="1"/>
</dbReference>
<gene>
    <name evidence="1" type="ORF">ACFSJ3_18155</name>
</gene>
<evidence type="ECO:0000313" key="2">
    <source>
        <dbReference type="Proteomes" id="UP001597380"/>
    </source>
</evidence>
<keyword evidence="2" id="KW-1185">Reference proteome</keyword>
<dbReference type="RefSeq" id="WP_345340054.1">
    <property type="nucleotide sequence ID" value="NZ_BAABLI010000013.1"/>
</dbReference>
<sequence length="130" mass="14517">MNKVLLLTLPLLLTACARIEYVSNDADTEARVKESLGWLYTADPAKEASTAIADGDYRFRGVYGYSVSAPGIPNACVHYTDINPINGTSDTRASYEEAKLNAIAIQYATYYNFYIRRYLAEHQGWDCSTK</sequence>